<dbReference type="EMBL" id="JAIXCQ010000006">
    <property type="protein sequence ID" value="MCA5893797.1"/>
    <property type="molecule type" value="Genomic_DNA"/>
</dbReference>
<feature type="region of interest" description="Disordered" evidence="1">
    <location>
        <begin position="1"/>
        <end position="31"/>
    </location>
</feature>
<dbReference type="Proteomes" id="UP001319870">
    <property type="component" value="Unassembled WGS sequence"/>
</dbReference>
<organism evidence="2 3">
    <name type="scientific">Isoptericola luteus</name>
    <dbReference type="NCBI Taxonomy" id="2879484"/>
    <lineage>
        <taxon>Bacteria</taxon>
        <taxon>Bacillati</taxon>
        <taxon>Actinomycetota</taxon>
        <taxon>Actinomycetes</taxon>
        <taxon>Micrococcales</taxon>
        <taxon>Promicromonosporaceae</taxon>
        <taxon>Isoptericola</taxon>
    </lineage>
</organism>
<protein>
    <submittedName>
        <fullName evidence="2">Uncharacterized protein</fullName>
    </submittedName>
</protein>
<feature type="region of interest" description="Disordered" evidence="1">
    <location>
        <begin position="54"/>
        <end position="80"/>
    </location>
</feature>
<comment type="caution">
    <text evidence="2">The sequence shown here is derived from an EMBL/GenBank/DDBJ whole genome shotgun (WGS) entry which is preliminary data.</text>
</comment>
<dbReference type="RefSeq" id="WP_225565561.1">
    <property type="nucleotide sequence ID" value="NZ_JAIXCQ010000006.1"/>
</dbReference>
<reference evidence="2 3" key="1">
    <citation type="submission" date="2021-09" db="EMBL/GenBank/DDBJ databases">
        <title>Isoptericola luteus sp. nov., a novel bacterium isolated from Harbin, the capital city of Heilongjiang province.</title>
        <authorList>
            <person name="Li J."/>
        </authorList>
    </citation>
    <scope>NUCLEOTIDE SEQUENCE [LARGE SCALE GENOMIC DNA]</scope>
    <source>
        <strain evidence="2 3">NEAU-Y5</strain>
    </source>
</reference>
<name>A0ABS7ZH41_9MICO</name>
<evidence type="ECO:0000256" key="1">
    <source>
        <dbReference type="SAM" id="MobiDB-lite"/>
    </source>
</evidence>
<proteinExistence type="predicted"/>
<accession>A0ABS7ZH41</accession>
<sequence length="80" mass="8157">MHPVAAARGGAPHAVDEPGARRRATGGHHQVGLFELGGERVDDDPAQRALAGQQVVADGDSPGGAEDEPGWLCQPECGPP</sequence>
<keyword evidence="3" id="KW-1185">Reference proteome</keyword>
<evidence type="ECO:0000313" key="2">
    <source>
        <dbReference type="EMBL" id="MCA5893797.1"/>
    </source>
</evidence>
<evidence type="ECO:0000313" key="3">
    <source>
        <dbReference type="Proteomes" id="UP001319870"/>
    </source>
</evidence>
<gene>
    <name evidence="2" type="ORF">LEP48_10605</name>
</gene>